<sequence>MTPRIAFAIVAALACGSAWSNEAQSENLQSDVPALRSSARAEAVTTAVPAGTDGPLPVIEVAAPAPLPETIDLTYESAEIFQHLRRGFAMPNISNSLVLHHQQWYLNRPDYLRRMITRSSRYLHFIIVELDKRGMPLEIALLPMVESAYNPTAYSRSHASGLWQFVPATGKQYKLEQNWWVDERRDIVASTGAALDYLQYIYELHGDWHLALASYNWGEGAVGRAIKKNEAQGLPTDYLSLKMPEETRNYVPKLQALKNIFSNPNILADLDMLGVPMRPYFATVTKPTNIDVKLAAKLAEMPVQDFVALNPSHNRPVIKSETPLVIPADKLETFNHNLEAHEESDKPLSSWQAYTLRPGEKLEQVAPRFGMTVAGLKAANGIQGRVRLASGATLLVAGEENDPHDPAQAVQLSALGASSEPAPVVEKPAPVDKHAVTKADAPPAAPPAAPAMVTRTRTHKVAKGETLLGIAERYDMSLADLKQRNKLRSNHVNYGTRLTVVTSEPVRSAPVATAQRRVQVEVASKPAAPSDAKSATGHRTHAHTVRRGETLFSIAQRYEMTVAELKQLNKLRSDQVTSGSKLLVDAPAAAEKLSSVKSAAEPVKAGGKQDKAAGIKANVAKVSFTPGKNSSNAPVN</sequence>
<evidence type="ECO:0000256" key="1">
    <source>
        <dbReference type="ARBA" id="ARBA00007734"/>
    </source>
</evidence>
<evidence type="ECO:0000259" key="4">
    <source>
        <dbReference type="PROSITE" id="PS51782"/>
    </source>
</evidence>
<dbReference type="PROSITE" id="PS51782">
    <property type="entry name" value="LYSM"/>
    <property type="match status" value="3"/>
</dbReference>
<dbReference type="InterPro" id="IPR036779">
    <property type="entry name" value="LysM_dom_sf"/>
</dbReference>
<evidence type="ECO:0000256" key="2">
    <source>
        <dbReference type="SAM" id="MobiDB-lite"/>
    </source>
</evidence>
<dbReference type="CDD" id="cd16894">
    <property type="entry name" value="MltD-like"/>
    <property type="match status" value="1"/>
</dbReference>
<feature type="domain" description="LysM" evidence="4">
    <location>
        <begin position="541"/>
        <end position="584"/>
    </location>
</feature>
<name>A0A011PC21_ACCRE</name>
<comment type="similarity">
    <text evidence="1">Belongs to the transglycosylase Slt family.</text>
</comment>
<evidence type="ECO:0000313" key="6">
    <source>
        <dbReference type="Proteomes" id="UP000022141"/>
    </source>
</evidence>
<proteinExistence type="inferred from homology"/>
<dbReference type="PROSITE" id="PS51257">
    <property type="entry name" value="PROKAR_LIPOPROTEIN"/>
    <property type="match status" value="1"/>
</dbReference>
<feature type="region of interest" description="Disordered" evidence="2">
    <location>
        <begin position="438"/>
        <end position="457"/>
    </location>
</feature>
<dbReference type="InterPro" id="IPR000189">
    <property type="entry name" value="Transglyc_AS"/>
</dbReference>
<dbReference type="SMART" id="SM00257">
    <property type="entry name" value="LysM"/>
    <property type="match status" value="3"/>
</dbReference>
<organism evidence="5 6">
    <name type="scientific">Accumulibacter regalis</name>
    <dbReference type="NCBI Taxonomy" id="522306"/>
    <lineage>
        <taxon>Bacteria</taxon>
        <taxon>Pseudomonadati</taxon>
        <taxon>Pseudomonadota</taxon>
        <taxon>Betaproteobacteria</taxon>
        <taxon>Candidatus Accumulibacter</taxon>
    </lineage>
</organism>
<protein>
    <submittedName>
        <fullName evidence="5">Membrane-bound lytic murein transglycosylase D</fullName>
        <ecNumber evidence="5">4.2.2.-</ecNumber>
    </submittedName>
</protein>
<dbReference type="PANTHER" id="PTHR33734">
    <property type="entry name" value="LYSM DOMAIN-CONTAINING GPI-ANCHORED PROTEIN 2"/>
    <property type="match status" value="1"/>
</dbReference>
<feature type="signal peptide" evidence="3">
    <location>
        <begin position="1"/>
        <end position="23"/>
    </location>
</feature>
<dbReference type="Gene3D" id="3.10.350.10">
    <property type="entry name" value="LysM domain"/>
    <property type="match status" value="3"/>
</dbReference>
<dbReference type="GO" id="GO:0016020">
    <property type="term" value="C:membrane"/>
    <property type="evidence" value="ECO:0007669"/>
    <property type="project" value="InterPro"/>
</dbReference>
<dbReference type="GO" id="GO:0000270">
    <property type="term" value="P:peptidoglycan metabolic process"/>
    <property type="evidence" value="ECO:0007669"/>
    <property type="project" value="InterPro"/>
</dbReference>
<keyword evidence="3" id="KW-0732">Signal</keyword>
<dbReference type="CDD" id="cd00118">
    <property type="entry name" value="LysM"/>
    <property type="match status" value="2"/>
</dbReference>
<dbReference type="Pfam" id="PF01464">
    <property type="entry name" value="SLT"/>
    <property type="match status" value="1"/>
</dbReference>
<dbReference type="InterPro" id="IPR018392">
    <property type="entry name" value="LysM"/>
</dbReference>
<reference evidence="5" key="1">
    <citation type="submission" date="2014-02" db="EMBL/GenBank/DDBJ databases">
        <title>Expanding our view of genomic diversity in Candidatus Accumulibacter clades.</title>
        <authorList>
            <person name="Skennerton C.T."/>
            <person name="Barr J.J."/>
            <person name="Slater F.R."/>
            <person name="Bond P.L."/>
            <person name="Tyson G.W."/>
        </authorList>
    </citation>
    <scope>NUCLEOTIDE SEQUENCE [LARGE SCALE GENOMIC DNA]</scope>
</reference>
<dbReference type="eggNOG" id="COG1388">
    <property type="taxonomic scope" value="Bacteria"/>
</dbReference>
<dbReference type="STRING" id="1454004.AW11_03695"/>
<feature type="region of interest" description="Disordered" evidence="2">
    <location>
        <begin position="521"/>
        <end position="543"/>
    </location>
</feature>
<dbReference type="eggNOG" id="COG0741">
    <property type="taxonomic scope" value="Bacteria"/>
</dbReference>
<dbReference type="SUPFAM" id="SSF53955">
    <property type="entry name" value="Lysozyme-like"/>
    <property type="match status" value="1"/>
</dbReference>
<evidence type="ECO:0000256" key="3">
    <source>
        <dbReference type="SAM" id="SignalP"/>
    </source>
</evidence>
<keyword evidence="5" id="KW-0456">Lyase</keyword>
<feature type="compositionally biased region" description="Low complexity" evidence="2">
    <location>
        <begin position="523"/>
        <end position="535"/>
    </location>
</feature>
<accession>A0A011PC21</accession>
<feature type="domain" description="LysM" evidence="4">
    <location>
        <begin position="352"/>
        <end position="396"/>
    </location>
</feature>
<feature type="chain" id="PRO_5001462706" evidence="3">
    <location>
        <begin position="24"/>
        <end position="636"/>
    </location>
</feature>
<dbReference type="PATRIC" id="fig|1454004.3.peg.3802"/>
<dbReference type="EC" id="4.2.2.-" evidence="5"/>
<dbReference type="Pfam" id="PF01476">
    <property type="entry name" value="LysM"/>
    <property type="match status" value="3"/>
</dbReference>
<dbReference type="Proteomes" id="UP000022141">
    <property type="component" value="Unassembled WGS sequence"/>
</dbReference>
<dbReference type="PROSITE" id="PS00922">
    <property type="entry name" value="TRANSGLYCOSYLASE"/>
    <property type="match status" value="1"/>
</dbReference>
<dbReference type="Gene3D" id="1.10.530.10">
    <property type="match status" value="1"/>
</dbReference>
<dbReference type="GO" id="GO:0008933">
    <property type="term" value="F:peptidoglycan lytic transglycosylase activity"/>
    <property type="evidence" value="ECO:0007669"/>
    <property type="project" value="InterPro"/>
</dbReference>
<dbReference type="PANTHER" id="PTHR33734:SF22">
    <property type="entry name" value="MEMBRANE-BOUND LYTIC MUREIN TRANSGLYCOSYLASE D"/>
    <property type="match status" value="1"/>
</dbReference>
<feature type="domain" description="LysM" evidence="4">
    <location>
        <begin position="457"/>
        <end position="500"/>
    </location>
</feature>
<evidence type="ECO:0000313" key="5">
    <source>
        <dbReference type="EMBL" id="EXI85136.1"/>
    </source>
</evidence>
<dbReference type="InterPro" id="IPR008258">
    <property type="entry name" value="Transglycosylase_SLT_dom_1"/>
</dbReference>
<dbReference type="SUPFAM" id="SSF54106">
    <property type="entry name" value="LysM domain"/>
    <property type="match status" value="2"/>
</dbReference>
<dbReference type="EMBL" id="JEMY01000059">
    <property type="protein sequence ID" value="EXI85136.1"/>
    <property type="molecule type" value="Genomic_DNA"/>
</dbReference>
<comment type="caution">
    <text evidence="5">The sequence shown here is derived from an EMBL/GenBank/DDBJ whole genome shotgun (WGS) entry which is preliminary data.</text>
</comment>
<dbReference type="InterPro" id="IPR023346">
    <property type="entry name" value="Lysozyme-like_dom_sf"/>
</dbReference>
<dbReference type="AlphaFoldDB" id="A0A011PC21"/>
<gene>
    <name evidence="5" type="primary">mltD</name>
    <name evidence="5" type="ORF">AW11_03695</name>
</gene>
<keyword evidence="6" id="KW-1185">Reference proteome</keyword>